<dbReference type="InterPro" id="IPR011029">
    <property type="entry name" value="DEATH-like_dom_sf"/>
</dbReference>
<evidence type="ECO:0000259" key="9">
    <source>
        <dbReference type="PROSITE" id="PS51145"/>
    </source>
</evidence>
<name>A0A8J6HP60_TENMO</name>
<dbReference type="Pfam" id="PF02958">
    <property type="entry name" value="EcKL"/>
    <property type="match status" value="2"/>
</dbReference>
<evidence type="ECO:0000313" key="10">
    <source>
        <dbReference type="EMBL" id="KAH0818249.1"/>
    </source>
</evidence>
<dbReference type="Gene3D" id="2.60.220.30">
    <property type="match status" value="1"/>
</dbReference>
<keyword evidence="3 7" id="KW-0812">Transmembrane</keyword>
<dbReference type="FunFam" id="1.10.533.10:FF:000092">
    <property type="entry name" value="Netrin receptor unc-5"/>
    <property type="match status" value="1"/>
</dbReference>
<comment type="subcellular location">
    <subcellularLocation>
        <location evidence="1">Membrane</location>
        <topology evidence="1">Single-pass membrane protein</topology>
    </subcellularLocation>
</comment>
<evidence type="ECO:0000256" key="3">
    <source>
        <dbReference type="ARBA" id="ARBA00022692"/>
    </source>
</evidence>
<proteinExistence type="inferred from homology"/>
<organism evidence="10 11">
    <name type="scientific">Tenebrio molitor</name>
    <name type="common">Yellow mealworm beetle</name>
    <dbReference type="NCBI Taxonomy" id="7067"/>
    <lineage>
        <taxon>Eukaryota</taxon>
        <taxon>Metazoa</taxon>
        <taxon>Ecdysozoa</taxon>
        <taxon>Arthropoda</taxon>
        <taxon>Hexapoda</taxon>
        <taxon>Insecta</taxon>
        <taxon>Pterygota</taxon>
        <taxon>Neoptera</taxon>
        <taxon>Endopterygota</taxon>
        <taxon>Coleoptera</taxon>
        <taxon>Polyphaga</taxon>
        <taxon>Cucujiformia</taxon>
        <taxon>Tenebrionidae</taxon>
        <taxon>Tenebrio</taxon>
    </lineage>
</organism>
<evidence type="ECO:0008006" key="12">
    <source>
        <dbReference type="Google" id="ProtNLM"/>
    </source>
</evidence>
<feature type="domain" description="ZU5" evidence="9">
    <location>
        <begin position="170"/>
        <end position="304"/>
    </location>
</feature>
<dbReference type="SMART" id="SM00218">
    <property type="entry name" value="ZU5"/>
    <property type="match status" value="1"/>
</dbReference>
<evidence type="ECO:0000256" key="4">
    <source>
        <dbReference type="ARBA" id="ARBA00022989"/>
    </source>
</evidence>
<dbReference type="PROSITE" id="PS50017">
    <property type="entry name" value="DEATH_DOMAIN"/>
    <property type="match status" value="1"/>
</dbReference>
<dbReference type="SMART" id="SM00587">
    <property type="entry name" value="CHK"/>
    <property type="match status" value="2"/>
</dbReference>
<dbReference type="InterPro" id="IPR004119">
    <property type="entry name" value="EcKL"/>
</dbReference>
<dbReference type="SUPFAM" id="SSF47986">
    <property type="entry name" value="DEATH domain"/>
    <property type="match status" value="1"/>
</dbReference>
<feature type="region of interest" description="Disordered" evidence="6">
    <location>
        <begin position="107"/>
        <end position="140"/>
    </location>
</feature>
<dbReference type="PANTHER" id="PTHR11012">
    <property type="entry name" value="PROTEIN KINASE-LIKE DOMAIN-CONTAINING"/>
    <property type="match status" value="1"/>
</dbReference>
<dbReference type="Pfam" id="PF17217">
    <property type="entry name" value="UPA"/>
    <property type="match status" value="1"/>
</dbReference>
<protein>
    <recommendedName>
        <fullName evidence="12">CHK kinase-like domain-containing protein</fullName>
    </recommendedName>
</protein>
<reference evidence="10" key="1">
    <citation type="journal article" date="2020" name="J Insects Food Feed">
        <title>The yellow mealworm (Tenebrio molitor) genome: a resource for the emerging insects as food and feed industry.</title>
        <authorList>
            <person name="Eriksson T."/>
            <person name="Andere A."/>
            <person name="Kelstrup H."/>
            <person name="Emery V."/>
            <person name="Picard C."/>
        </authorList>
    </citation>
    <scope>NUCLEOTIDE SEQUENCE</scope>
    <source>
        <strain evidence="10">Stoneville</strain>
        <tissue evidence="10">Whole head</tissue>
    </source>
</reference>
<feature type="compositionally biased region" description="Low complexity" evidence="6">
    <location>
        <begin position="115"/>
        <end position="130"/>
    </location>
</feature>
<evidence type="ECO:0000313" key="11">
    <source>
        <dbReference type="Proteomes" id="UP000719412"/>
    </source>
</evidence>
<sequence>MWLTNFQDTKNDIALYIGVTAAIFFVSLLSFFLTRMYWKKNRHQSLYNMASNDYHPEFFPEHDKKSLSLQPDLTQTVPPCYEYPYTTPATSVTRSVSEHHYDVPHLASGSDIQMSPATSSTLESSSGKRSQLSGFTNNSDSTYEVATESVTLPLPSLPTAYAVTPTTSGNYTSTTVTHGGAFLNLLESGVSLVVPEGAISRSRKQELFLSILNEDCFRPKLAENLTQLSPVVSCGPNVALNKAVVLKIPHCAELTRNNWFISILQSDCSDSQWQTAVTLGQETINTSVFCQLDKDAAYLVTDCLSRFVIVGQSTSGNAIKRLKLAAFAPKLCFQSSVDYSVRVYVLEDTDSSMETVFGQEKRLGGYLLDEPRSITFQDGGNNLCLTLDSLSEGWKSKPCSHYQEIPFRHLWQASSNSLHCSFTLESYEMSRTLSFKIRINQKGFDYHQIFDITCRDESDVSVAKTSSGKLSHHNELVPKITIQSETSRSSDSKKIVDFGHSPKSAKTYKPDEPVKMTKNLIVTDRGVSTCDDFNFRLGKQIRKQLCHCLDPPTPRGNDWRMLAHALNVDRYINFFATKPSPTDCILDLWEARNRQSNALTELKQIFNDMERFDAVNVLDNCLGPNWLIAIATFDIQPPGDTPQPTVDIHTFYTFTSSRPLEQLRRRKKSRCVFLRPIKTETERRTLFVCEVGDEKISQVWRRKENFSMLDSIGTRMEHQMAVSQQCKQAKLQEQIFYINRLSILNPSHSYFEKQIKNIEDLISLGDGKKIVNCKINRLTAPGENYGSLMLSVDITVKAPVGNEEIHAIAKAIPPSEFIQELFNVQVTFRNEIAFYKKIIPLLQDFQRQHGVKPVIGFVPKYYGSRLNLKGNEDKVDQDAVLLLENLKVANYDTLDRTRGFDLDVAKLIITDLAQFHAVPLALKLEKPEVFESEIKPFLIQWGPKGGPRDQFIKQVNDLIDDIDELKQFKERILKTFDEDFTPSEPRDTCATLVHNDCWVNNFLLKIENGKSVKSVMVDYQMCSYGSPARDIVFFLFSSVQDDVLRKHYDDLIKLYYRTFISVLEELNCVMSFTFEALQEEINHEANLQFRHITFMLYPMFIPKAEVQDIADLNFKIRQTITNMSAGQIKNIEDLIPLGDGKKIVGYKIKHLTAPGENRGSVMLKVDFTVKTPTGNEEIHAAAKTVPPSELIQEVFNTPVTFRNEIAFYKKIVPLLQDFQRQHGVKEVIDFVPKYYGSRLNLKGDEGKVDQDAVLLLENVKVANYDTLDRTRGFDLDAAKLIITDLAQFHAVPLALKLEKPDIFEKEIKPFLMLWTPKEQQRSEMSKQVSRLIDDIEELKPVKERILNAFDCNFTPRETRETFATITHNDCWVNNFLLKLENGKPVKSVMVDYQLCSYGSPARDIVFFLFSSVQDDVLRKHYDDLIKLYYQIFISTLEQLKCVTTPFTFEALKEEISNEARYSQFGHVTFMLYPIFFPQTEVQANTDCDALIFDHKIPDAHKQKFVSLVNEFIKRKWI</sequence>
<feature type="transmembrane region" description="Helical" evidence="7">
    <location>
        <begin position="13"/>
        <end position="33"/>
    </location>
</feature>
<dbReference type="InterPro" id="IPR011009">
    <property type="entry name" value="Kinase-like_dom_sf"/>
</dbReference>
<comment type="similarity">
    <text evidence="2">Belongs to the unc-5 family.</text>
</comment>
<evidence type="ECO:0000256" key="7">
    <source>
        <dbReference type="SAM" id="Phobius"/>
    </source>
</evidence>
<evidence type="ECO:0000259" key="8">
    <source>
        <dbReference type="PROSITE" id="PS50017"/>
    </source>
</evidence>
<dbReference type="PANTHER" id="PTHR11012:SF55">
    <property type="entry name" value="BHLH DOMAIN-CONTAINING PROTEIN"/>
    <property type="match status" value="1"/>
</dbReference>
<dbReference type="SUPFAM" id="SSF56112">
    <property type="entry name" value="Protein kinase-like (PK-like)"/>
    <property type="match status" value="2"/>
</dbReference>
<accession>A0A8J6HP60</accession>
<feature type="compositionally biased region" description="Polar residues" evidence="6">
    <location>
        <begin position="131"/>
        <end position="140"/>
    </location>
</feature>
<dbReference type="GO" id="GO:0007165">
    <property type="term" value="P:signal transduction"/>
    <property type="evidence" value="ECO:0007669"/>
    <property type="project" value="InterPro"/>
</dbReference>
<keyword evidence="11" id="KW-1185">Reference proteome</keyword>
<dbReference type="Pfam" id="PF00531">
    <property type="entry name" value="Death"/>
    <property type="match status" value="1"/>
</dbReference>
<dbReference type="InterPro" id="IPR000906">
    <property type="entry name" value="ZU5_dom"/>
</dbReference>
<dbReference type="InterPro" id="IPR000488">
    <property type="entry name" value="Death_dom"/>
</dbReference>
<reference evidence="10" key="2">
    <citation type="submission" date="2021-08" db="EMBL/GenBank/DDBJ databases">
        <authorList>
            <person name="Eriksson T."/>
        </authorList>
    </citation>
    <scope>NUCLEOTIDE SEQUENCE</scope>
    <source>
        <strain evidence="10">Stoneville</strain>
        <tissue evidence="10">Whole head</tissue>
    </source>
</reference>
<dbReference type="Gene3D" id="3.90.1200.10">
    <property type="match status" value="2"/>
</dbReference>
<evidence type="ECO:0000256" key="2">
    <source>
        <dbReference type="ARBA" id="ARBA00009844"/>
    </source>
</evidence>
<comment type="caution">
    <text evidence="10">The sequence shown here is derived from an EMBL/GenBank/DDBJ whole genome shotgun (WGS) entry which is preliminary data.</text>
</comment>
<dbReference type="Pfam" id="PF00791">
    <property type="entry name" value="ZU5"/>
    <property type="match status" value="1"/>
</dbReference>
<dbReference type="GO" id="GO:0016020">
    <property type="term" value="C:membrane"/>
    <property type="evidence" value="ECO:0007669"/>
    <property type="project" value="UniProtKB-SubCell"/>
</dbReference>
<dbReference type="CDD" id="cd08781">
    <property type="entry name" value="Death_UNC5-like"/>
    <property type="match status" value="1"/>
</dbReference>
<dbReference type="Gene3D" id="1.10.533.10">
    <property type="entry name" value="Death Domain, Fas"/>
    <property type="match status" value="1"/>
</dbReference>
<evidence type="ECO:0000256" key="6">
    <source>
        <dbReference type="SAM" id="MobiDB-lite"/>
    </source>
</evidence>
<dbReference type="EMBL" id="JABDTM020018106">
    <property type="protein sequence ID" value="KAH0818249.1"/>
    <property type="molecule type" value="Genomic_DNA"/>
</dbReference>
<dbReference type="InterPro" id="IPR033772">
    <property type="entry name" value="UPA"/>
</dbReference>
<keyword evidence="5 7" id="KW-0472">Membrane</keyword>
<evidence type="ECO:0000256" key="1">
    <source>
        <dbReference type="ARBA" id="ARBA00004167"/>
    </source>
</evidence>
<dbReference type="PROSITE" id="PS51145">
    <property type="entry name" value="ZU5"/>
    <property type="match status" value="1"/>
</dbReference>
<dbReference type="SMART" id="SM00005">
    <property type="entry name" value="DEATH"/>
    <property type="match status" value="1"/>
</dbReference>
<feature type="domain" description="Death" evidence="8">
    <location>
        <begin position="556"/>
        <end position="622"/>
    </location>
</feature>
<keyword evidence="4 7" id="KW-1133">Transmembrane helix</keyword>
<dbReference type="Proteomes" id="UP000719412">
    <property type="component" value="Unassembled WGS sequence"/>
</dbReference>
<dbReference type="InterPro" id="IPR015897">
    <property type="entry name" value="CHK_kinase-like"/>
</dbReference>
<evidence type="ECO:0000256" key="5">
    <source>
        <dbReference type="ARBA" id="ARBA00023136"/>
    </source>
</evidence>
<gene>
    <name evidence="10" type="ORF">GEV33_004542</name>
</gene>